<evidence type="ECO:0000313" key="2">
    <source>
        <dbReference type="Proteomes" id="UP001499882"/>
    </source>
</evidence>
<comment type="caution">
    <text evidence="1">The sequence shown here is derived from an EMBL/GenBank/DDBJ whole genome shotgun (WGS) entry which is preliminary data.</text>
</comment>
<gene>
    <name evidence="1" type="ORF">GCM10023350_48760</name>
</gene>
<sequence>MVDIATVSVVSSAGLAALTIAANVFTGERQRKHESDLDFERRVWDKKSEALFVVIETCEELIEAPDPEGESDQWLAFGLSRLLDALTANRAAVDAFASSTCRNELTSLIKAMNGGGVKEGLGRRWDRLWDRLREVDIRTDYERWKSVWEQREKAESEVLDGFAPDMQVLRGQAERLLEAARESVRRPKD</sequence>
<evidence type="ECO:0000313" key="1">
    <source>
        <dbReference type="EMBL" id="GAA4757395.1"/>
    </source>
</evidence>
<reference evidence="2" key="1">
    <citation type="journal article" date="2019" name="Int. J. Syst. Evol. Microbiol.">
        <title>The Global Catalogue of Microorganisms (GCM) 10K type strain sequencing project: providing services to taxonomists for standard genome sequencing and annotation.</title>
        <authorList>
            <consortium name="The Broad Institute Genomics Platform"/>
            <consortium name="The Broad Institute Genome Sequencing Center for Infectious Disease"/>
            <person name="Wu L."/>
            <person name="Ma J."/>
        </authorList>
    </citation>
    <scope>NUCLEOTIDE SEQUENCE [LARGE SCALE GENOMIC DNA]</scope>
    <source>
        <strain evidence="2">JCM 18532</strain>
    </source>
</reference>
<dbReference type="Proteomes" id="UP001499882">
    <property type="component" value="Unassembled WGS sequence"/>
</dbReference>
<dbReference type="RefSeq" id="WP_345529720.1">
    <property type="nucleotide sequence ID" value="NZ_BAABKN010000034.1"/>
</dbReference>
<proteinExistence type="predicted"/>
<keyword evidence="2" id="KW-1185">Reference proteome</keyword>
<evidence type="ECO:0008006" key="3">
    <source>
        <dbReference type="Google" id="ProtNLM"/>
    </source>
</evidence>
<dbReference type="EMBL" id="BAABKN010000034">
    <property type="protein sequence ID" value="GAA4757395.1"/>
    <property type="molecule type" value="Genomic_DNA"/>
</dbReference>
<organism evidence="1 2">
    <name type="scientific">Nocardioides endophyticus</name>
    <dbReference type="NCBI Taxonomy" id="1353775"/>
    <lineage>
        <taxon>Bacteria</taxon>
        <taxon>Bacillati</taxon>
        <taxon>Actinomycetota</taxon>
        <taxon>Actinomycetes</taxon>
        <taxon>Propionibacteriales</taxon>
        <taxon>Nocardioidaceae</taxon>
        <taxon>Nocardioides</taxon>
    </lineage>
</organism>
<accession>A0ABP8ZIG9</accession>
<protein>
    <recommendedName>
        <fullName evidence="3">SLATT domain-containing protein</fullName>
    </recommendedName>
</protein>
<name>A0ABP8ZIG9_9ACTN</name>